<dbReference type="Proteomes" id="UP000618382">
    <property type="component" value="Unassembled WGS sequence"/>
</dbReference>
<dbReference type="SUPFAM" id="SSF58104">
    <property type="entry name" value="Methyl-accepting chemotaxis protein (MCP) signaling domain"/>
    <property type="match status" value="1"/>
</dbReference>
<dbReference type="SMART" id="SM00304">
    <property type="entry name" value="HAMP"/>
    <property type="match status" value="1"/>
</dbReference>
<comment type="subcellular location">
    <subcellularLocation>
        <location evidence="1">Cell membrane</location>
        <topology evidence="1">Multi-pass membrane protein</topology>
    </subcellularLocation>
</comment>
<protein>
    <submittedName>
        <fullName evidence="12 13">Chemotaxis protein</fullName>
    </submittedName>
</protein>
<gene>
    <name evidence="13" type="ORF">BKA21_002580</name>
    <name evidence="12" type="ORF">Col01nite_13420</name>
</gene>
<feature type="domain" description="Methyl-accepting transducer" evidence="10">
    <location>
        <begin position="262"/>
        <end position="512"/>
    </location>
</feature>
<dbReference type="EMBL" id="BONN01000003">
    <property type="protein sequence ID" value="GIG32183.1"/>
    <property type="molecule type" value="Genomic_DNA"/>
</dbReference>
<evidence type="ECO:0000256" key="5">
    <source>
        <dbReference type="ARBA" id="ARBA00023136"/>
    </source>
</evidence>
<dbReference type="Pfam" id="PF00672">
    <property type="entry name" value="HAMP"/>
    <property type="match status" value="1"/>
</dbReference>
<reference evidence="13 14" key="1">
    <citation type="submission" date="2020-07" db="EMBL/GenBank/DDBJ databases">
        <title>Sequencing the genomes of 1000 actinobacteria strains.</title>
        <authorList>
            <person name="Klenk H.-P."/>
        </authorList>
    </citation>
    <scope>NUCLEOTIDE SEQUENCE [LARGE SCALE GENOMIC DNA]</scope>
    <source>
        <strain evidence="13 14">DSM 24482</strain>
    </source>
</reference>
<feature type="domain" description="HAMP" evidence="11">
    <location>
        <begin position="214"/>
        <end position="264"/>
    </location>
</feature>
<comment type="caution">
    <text evidence="13">The sequence shown here is derived from an EMBL/GenBank/DDBJ whole genome shotgun (WGS) entry which is preliminary data.</text>
</comment>
<evidence type="ECO:0000259" key="10">
    <source>
        <dbReference type="PROSITE" id="PS50111"/>
    </source>
</evidence>
<dbReference type="RefSeq" id="WP_239072824.1">
    <property type="nucleotide sequence ID" value="NZ_BAABFI010000008.1"/>
</dbReference>
<dbReference type="PROSITE" id="PS50885">
    <property type="entry name" value="HAMP"/>
    <property type="match status" value="1"/>
</dbReference>
<evidence type="ECO:0000256" key="3">
    <source>
        <dbReference type="ARBA" id="ARBA00022692"/>
    </source>
</evidence>
<organism evidence="13 14">
    <name type="scientific">Cellulomonas oligotrophica</name>
    <dbReference type="NCBI Taxonomy" id="931536"/>
    <lineage>
        <taxon>Bacteria</taxon>
        <taxon>Bacillati</taxon>
        <taxon>Actinomycetota</taxon>
        <taxon>Actinomycetes</taxon>
        <taxon>Micrococcales</taxon>
        <taxon>Cellulomonadaceae</taxon>
        <taxon>Cellulomonas</taxon>
    </lineage>
</organism>
<keyword evidence="6 8" id="KW-0807">Transducer</keyword>
<dbReference type="SMART" id="SM01049">
    <property type="entry name" value="Cache_2"/>
    <property type="match status" value="1"/>
</dbReference>
<dbReference type="EMBL" id="JACCBK010000001">
    <property type="protein sequence ID" value="NYD87031.1"/>
    <property type="molecule type" value="Genomic_DNA"/>
</dbReference>
<evidence type="ECO:0000313" key="13">
    <source>
        <dbReference type="EMBL" id="NYD87031.1"/>
    </source>
</evidence>
<dbReference type="PANTHER" id="PTHR32089">
    <property type="entry name" value="METHYL-ACCEPTING CHEMOTAXIS PROTEIN MCPB"/>
    <property type="match status" value="1"/>
</dbReference>
<dbReference type="GO" id="GO:0005886">
    <property type="term" value="C:plasma membrane"/>
    <property type="evidence" value="ECO:0007669"/>
    <property type="project" value="UniProtKB-SubCell"/>
</dbReference>
<evidence type="ECO:0000259" key="11">
    <source>
        <dbReference type="PROSITE" id="PS50885"/>
    </source>
</evidence>
<dbReference type="Pfam" id="PF17200">
    <property type="entry name" value="sCache_2"/>
    <property type="match status" value="1"/>
</dbReference>
<comment type="similarity">
    <text evidence="7">Belongs to the methyl-accepting chemotaxis (MCP) protein family.</text>
</comment>
<keyword evidence="4 9" id="KW-1133">Transmembrane helix</keyword>
<dbReference type="SMART" id="SM00283">
    <property type="entry name" value="MA"/>
    <property type="match status" value="1"/>
</dbReference>
<dbReference type="InterPro" id="IPR003660">
    <property type="entry name" value="HAMP_dom"/>
</dbReference>
<dbReference type="InterPro" id="IPR004089">
    <property type="entry name" value="MCPsignal_dom"/>
</dbReference>
<dbReference type="PANTHER" id="PTHR32089:SF112">
    <property type="entry name" value="LYSOZYME-LIKE PROTEIN-RELATED"/>
    <property type="match status" value="1"/>
</dbReference>
<evidence type="ECO:0000313" key="14">
    <source>
        <dbReference type="Proteomes" id="UP000577956"/>
    </source>
</evidence>
<dbReference type="Pfam" id="PF00015">
    <property type="entry name" value="MCPsignal"/>
    <property type="match status" value="1"/>
</dbReference>
<evidence type="ECO:0000256" key="7">
    <source>
        <dbReference type="ARBA" id="ARBA00029447"/>
    </source>
</evidence>
<dbReference type="GO" id="GO:0006935">
    <property type="term" value="P:chemotaxis"/>
    <property type="evidence" value="ECO:0007669"/>
    <property type="project" value="InterPro"/>
</dbReference>
<dbReference type="AlphaFoldDB" id="A0A7Y9FJ87"/>
<sequence length="527" mass="54375">MQRSTRSLTVRQRLAALVALTALTLVAVTVVAVGGVERRITDERTVATQHVVETALGVVEHYGALATAGTLPEADAQAQALDALRALRYGGEEYFWVNDMGPTMLMHPIKPELDGTDLTMNEDPDGLRLFVRMVEVVQADGAGVVAYQWPKPGAEDPQPKISYVAGYEPWGWIVGSGIYVDDVRAAAVADARGIVAVAALALALITALGVAVSRSITRPLARATQVLASGDLHARLDEGAGRTELEHLAAALNGTLDRTTAACTEVSAAASAVSASVDTLVGTSEELSGAVQDSSARSRDIAASAGQVADRIESVAAGAQQMDASIGEISRNTADVAAIAAQAVEIAARTTGTVEELGTSSAQIGSVVQVITGIAEQTNLLALNATIEAARAGDSGKGFAVVAGEVKDLARETARATGEIAGQVEAIQGAVARAVEEIAQISDVVRRIDDYQSTIAGAVEEQSATTASMAGSVASAADEGRGIEDGLQVVERAHDRSLESISTIRDAAHDLRSTATRLTESVAALRG</sequence>
<evidence type="ECO:0000256" key="1">
    <source>
        <dbReference type="ARBA" id="ARBA00004651"/>
    </source>
</evidence>
<keyword evidence="2" id="KW-1003">Cell membrane</keyword>
<dbReference type="Gene3D" id="1.10.287.950">
    <property type="entry name" value="Methyl-accepting chemotaxis protein"/>
    <property type="match status" value="1"/>
</dbReference>
<name>A0A7Y9FJ87_9CELL</name>
<keyword evidence="15" id="KW-1185">Reference proteome</keyword>
<proteinExistence type="inferred from homology"/>
<dbReference type="Proteomes" id="UP000577956">
    <property type="component" value="Unassembled WGS sequence"/>
</dbReference>
<dbReference type="PRINTS" id="PR00260">
    <property type="entry name" value="CHEMTRNSDUCR"/>
</dbReference>
<dbReference type="InterPro" id="IPR033480">
    <property type="entry name" value="sCache_2"/>
</dbReference>
<evidence type="ECO:0000256" key="9">
    <source>
        <dbReference type="SAM" id="Phobius"/>
    </source>
</evidence>
<dbReference type="GO" id="GO:0007165">
    <property type="term" value="P:signal transduction"/>
    <property type="evidence" value="ECO:0007669"/>
    <property type="project" value="UniProtKB-KW"/>
</dbReference>
<dbReference type="InterPro" id="IPR004090">
    <property type="entry name" value="Chemotax_Me-accpt_rcpt"/>
</dbReference>
<evidence type="ECO:0000256" key="8">
    <source>
        <dbReference type="PROSITE-ProRule" id="PRU00284"/>
    </source>
</evidence>
<keyword evidence="5 9" id="KW-0472">Membrane</keyword>
<accession>A0A7Y9FJ87</accession>
<evidence type="ECO:0000256" key="2">
    <source>
        <dbReference type="ARBA" id="ARBA00022475"/>
    </source>
</evidence>
<dbReference type="Gene3D" id="3.30.450.20">
    <property type="entry name" value="PAS domain"/>
    <property type="match status" value="1"/>
</dbReference>
<evidence type="ECO:0000313" key="15">
    <source>
        <dbReference type="Proteomes" id="UP000618382"/>
    </source>
</evidence>
<dbReference type="PROSITE" id="PS50111">
    <property type="entry name" value="CHEMOTAXIS_TRANSDUC_2"/>
    <property type="match status" value="1"/>
</dbReference>
<evidence type="ECO:0000256" key="6">
    <source>
        <dbReference type="ARBA" id="ARBA00023224"/>
    </source>
</evidence>
<dbReference type="GO" id="GO:0004888">
    <property type="term" value="F:transmembrane signaling receptor activity"/>
    <property type="evidence" value="ECO:0007669"/>
    <property type="project" value="InterPro"/>
</dbReference>
<reference evidence="12 15" key="2">
    <citation type="submission" date="2021-01" db="EMBL/GenBank/DDBJ databases">
        <title>Whole genome shotgun sequence of Cellulomonas oligotrophica NBRC 109435.</title>
        <authorList>
            <person name="Komaki H."/>
            <person name="Tamura T."/>
        </authorList>
    </citation>
    <scope>NUCLEOTIDE SEQUENCE [LARGE SCALE GENOMIC DNA]</scope>
    <source>
        <strain evidence="12 15">NBRC 109435</strain>
    </source>
</reference>
<feature type="transmembrane region" description="Helical" evidence="9">
    <location>
        <begin position="193"/>
        <end position="212"/>
    </location>
</feature>
<evidence type="ECO:0000256" key="4">
    <source>
        <dbReference type="ARBA" id="ARBA00022989"/>
    </source>
</evidence>
<dbReference type="CDD" id="cd06225">
    <property type="entry name" value="HAMP"/>
    <property type="match status" value="1"/>
</dbReference>
<keyword evidence="3 9" id="KW-0812">Transmembrane</keyword>
<evidence type="ECO:0000313" key="12">
    <source>
        <dbReference type="EMBL" id="GIG32183.1"/>
    </source>
</evidence>